<organism evidence="1 2">
    <name type="scientific">Rhabditophanes sp. KR3021</name>
    <dbReference type="NCBI Taxonomy" id="114890"/>
    <lineage>
        <taxon>Eukaryota</taxon>
        <taxon>Metazoa</taxon>
        <taxon>Ecdysozoa</taxon>
        <taxon>Nematoda</taxon>
        <taxon>Chromadorea</taxon>
        <taxon>Rhabditida</taxon>
        <taxon>Tylenchina</taxon>
        <taxon>Panagrolaimomorpha</taxon>
        <taxon>Strongyloidoidea</taxon>
        <taxon>Alloionematidae</taxon>
        <taxon>Rhabditophanes</taxon>
    </lineage>
</organism>
<reference evidence="2" key="1">
    <citation type="submission" date="2016-11" db="UniProtKB">
        <authorList>
            <consortium name="WormBaseParasite"/>
        </authorList>
    </citation>
    <scope>IDENTIFICATION</scope>
    <source>
        <strain evidence="2">KR3021</strain>
    </source>
</reference>
<name>A0AC35UGS2_9BILA</name>
<accession>A0AC35UGS2</accession>
<dbReference type="WBParaSite" id="RSKR_0001149800.1">
    <property type="protein sequence ID" value="RSKR_0001149800.1"/>
    <property type="gene ID" value="RSKR_0001149800"/>
</dbReference>
<dbReference type="Proteomes" id="UP000095286">
    <property type="component" value="Unplaced"/>
</dbReference>
<proteinExistence type="predicted"/>
<evidence type="ECO:0000313" key="1">
    <source>
        <dbReference type="Proteomes" id="UP000095286"/>
    </source>
</evidence>
<evidence type="ECO:0000313" key="2">
    <source>
        <dbReference type="WBParaSite" id="RSKR_0001149800.1"/>
    </source>
</evidence>
<protein>
    <submittedName>
        <fullName evidence="2">Transcription initiation factor TFIID subunit 2</fullName>
    </submittedName>
</protein>
<sequence length="1042" mass="120327">MDYSNDDIPYRVISQLVFINNVNFQNQSFDFRTELTIAPLKPALAQIELHIGNDVLLPSECEELNGLVTMEGAEVIYIRKNGPKSLSKSGIKDINFMHFQSTQYRKTLGNGITTQKMLITVNRQTKEKIKELRKFSLCIEGRVVKPSNAIHFATMLDGKVVSGAHMYTMRTNHLSSTHHWLPCLDLPNHLSIWRFEITCEKPYIAIASGEKYDVLSNDGKSKNRIFIYEQAIPTSAMNVGFAIGQFQEFEFGDVPKIVCYSLPHLLPYVKHTMENEVRTLEFFEGLLGCKFPFNTYHIIFVDEIYDAFETFSSVTMFRLTSLYHKKIFDNVRETRQYLAMAIAQQYFGCLVNISDWLDIWLIKSLSRFLTTLYVEKYFGNSEYVYQMSKMLQSTCDYEMKSGKMYLRPIKDSEKASMLSQLQSQTQAKLLNSVVFPGSVAADKLDQTKCNDTTLFFDPRCPETCSPLYVETLYKKGHFILRVLQMKLGKDIFFKVIQKVLSMTLAVSEKLDKCGEWEGMCVSTESFFKTVTNVTGQELPSFLEQWVYGGGHAIFHVQYTFNRKRNAVELEVKQEAGGDDGFQMYVGPLNLIIQELDGSFAHTIQIDSKVSKHDLPCHSKGRRQKKKKVPLHTGEEVEMDVSMMMEIESPVLWIRIDPNLQLVRKIKLNQPHYNWQYMLKYERDVLAQCTAIEALDSFLSPETQSLLLEVVQTPNFFFRVRIQAVEMLVKATNYLNSIERIQLTEPSQILLPLKKFFSCNSSIDLPKPNNYSLTSTQLQQYFLIQQLPIAMSRLRSKQGDVDVDVFNFIMNLHKYNDNSLNRYSDDYYRGNLISAMANLTTRNRDTKELWNVEHMNFDVTKILKEVTFAFNMDTMKPSYCRIVGSKCIKTLYKLMCLEHLPLEPDVFKSLCKAGIFIELRKSAMICLIDMAARYRSQPMIPVLDFILTTALETDNLEFQQFIGFTLVSRPPFTVADSGRGGKDYEINTPELMWKLWNMINNEKLNSRFRLYFVDIFYSMYGGGVPPLLQKKSEIMKKDASNIM</sequence>